<dbReference type="Gene3D" id="3.30.70.270">
    <property type="match status" value="1"/>
</dbReference>
<dbReference type="Gene3D" id="2.40.70.10">
    <property type="entry name" value="Acid Proteases"/>
    <property type="match status" value="1"/>
</dbReference>
<dbReference type="PANTHER" id="PTHR48475">
    <property type="entry name" value="RIBONUCLEASE H"/>
    <property type="match status" value="1"/>
</dbReference>
<accession>A0AAD8T6E9</accession>
<dbReference type="AlphaFoldDB" id="A0AAD8T6E9"/>
<organism evidence="2 3">
    <name type="scientific">Lolium multiflorum</name>
    <name type="common">Italian ryegrass</name>
    <name type="synonym">Lolium perenne subsp. multiflorum</name>
    <dbReference type="NCBI Taxonomy" id="4521"/>
    <lineage>
        <taxon>Eukaryota</taxon>
        <taxon>Viridiplantae</taxon>
        <taxon>Streptophyta</taxon>
        <taxon>Embryophyta</taxon>
        <taxon>Tracheophyta</taxon>
        <taxon>Spermatophyta</taxon>
        <taxon>Magnoliopsida</taxon>
        <taxon>Liliopsida</taxon>
        <taxon>Poales</taxon>
        <taxon>Poaceae</taxon>
        <taxon>BOP clade</taxon>
        <taxon>Pooideae</taxon>
        <taxon>Poodae</taxon>
        <taxon>Poeae</taxon>
        <taxon>Poeae Chloroplast Group 2 (Poeae type)</taxon>
        <taxon>Loliodinae</taxon>
        <taxon>Loliinae</taxon>
        <taxon>Lolium</taxon>
    </lineage>
</organism>
<protein>
    <submittedName>
        <fullName evidence="2">Uncharacterized protein</fullName>
    </submittedName>
</protein>
<feature type="region of interest" description="Disordered" evidence="1">
    <location>
        <begin position="126"/>
        <end position="176"/>
    </location>
</feature>
<dbReference type="InterPro" id="IPR043128">
    <property type="entry name" value="Rev_trsase/Diguanyl_cyclase"/>
</dbReference>
<dbReference type="Proteomes" id="UP001231189">
    <property type="component" value="Unassembled WGS sequence"/>
</dbReference>
<evidence type="ECO:0000256" key="1">
    <source>
        <dbReference type="SAM" id="MobiDB-lite"/>
    </source>
</evidence>
<proteinExistence type="predicted"/>
<gene>
    <name evidence="2" type="ORF">QYE76_058200</name>
</gene>
<dbReference type="InterPro" id="IPR043502">
    <property type="entry name" value="DNA/RNA_pol_sf"/>
</dbReference>
<sequence>MTTQAVISQLQQSHCINKRRTVITVAAAAISGRTLMTRRVADPRWSPWRFNAEVQEAEEDADVEAEPAGVSSIPLRSQLADPALRKPTRSTETCPAWPIWIRLRGSPLTPTACKWVNDLKNDPEAGYKRARKHRPRGKGGKGKNKDKEDDSSEAMDEDDNSPDPKAGSAGKSNPFDKKSVGAYHTFLGTPTVRASKSATRILNAIVPAVPQYVRWSEIPCTFDRKDHPAIVPKECYALVVSPRIDGYDFSKCLMDGGASFIMYLETLERMNLTKEQLKHSNTEFHGVVPGKKANSLGSITLPVAFGDVHNFREEKITFEVVPFKSSYHVIFGRPTYHKFHARACYIYNKLKIPGPKGATYQRTMQRCLKDQIGRNVHAYVDDIAVMTRKGSDLISDLTETFDNLRSRNLERRNSVMAAYRDEVDEIAKCFLGYEVKSTGFTPFFLVYGSEAVLPSDIIHDSPRVSAYNEETADEARQLSVDLIEEARNLADQRSAIYQQKLRRYHSRRVRNRSFMAGDLVLRLRQVKDHKLQSPWEGPFVVSKVLHNGSYYLVDFRELRDRPANWHRKRKREDPDDIYDETDRPWNIAQLRPFYT</sequence>
<feature type="compositionally biased region" description="Basic residues" evidence="1">
    <location>
        <begin position="128"/>
        <end position="142"/>
    </location>
</feature>
<dbReference type="PANTHER" id="PTHR48475:SF2">
    <property type="entry name" value="RIBONUCLEASE H"/>
    <property type="match status" value="1"/>
</dbReference>
<dbReference type="InterPro" id="IPR021109">
    <property type="entry name" value="Peptidase_aspartic_dom_sf"/>
</dbReference>
<dbReference type="SUPFAM" id="SSF56672">
    <property type="entry name" value="DNA/RNA polymerases"/>
    <property type="match status" value="1"/>
</dbReference>
<keyword evidence="3" id="KW-1185">Reference proteome</keyword>
<reference evidence="2" key="1">
    <citation type="submission" date="2023-07" db="EMBL/GenBank/DDBJ databases">
        <title>A chromosome-level genome assembly of Lolium multiflorum.</title>
        <authorList>
            <person name="Chen Y."/>
            <person name="Copetti D."/>
            <person name="Kolliker R."/>
            <person name="Studer B."/>
        </authorList>
    </citation>
    <scope>NUCLEOTIDE SEQUENCE</scope>
    <source>
        <strain evidence="2">02402/16</strain>
        <tissue evidence="2">Leaf</tissue>
    </source>
</reference>
<evidence type="ECO:0000313" key="3">
    <source>
        <dbReference type="Proteomes" id="UP001231189"/>
    </source>
</evidence>
<comment type="caution">
    <text evidence="2">The sequence shown here is derived from an EMBL/GenBank/DDBJ whole genome shotgun (WGS) entry which is preliminary data.</text>
</comment>
<dbReference type="EMBL" id="JAUUTY010000003">
    <property type="protein sequence ID" value="KAK1670041.1"/>
    <property type="molecule type" value="Genomic_DNA"/>
</dbReference>
<name>A0AAD8T6E9_LOLMU</name>
<feature type="compositionally biased region" description="Acidic residues" evidence="1">
    <location>
        <begin position="149"/>
        <end position="161"/>
    </location>
</feature>
<evidence type="ECO:0000313" key="2">
    <source>
        <dbReference type="EMBL" id="KAK1670041.1"/>
    </source>
</evidence>